<dbReference type="AlphaFoldDB" id="A0AAD7FT42"/>
<feature type="region of interest" description="Disordered" evidence="1">
    <location>
        <begin position="169"/>
        <end position="193"/>
    </location>
</feature>
<protein>
    <recommendedName>
        <fullName evidence="4">RNase III domain-containing protein</fullName>
    </recommendedName>
</protein>
<dbReference type="GO" id="GO:0004525">
    <property type="term" value="F:ribonuclease III activity"/>
    <property type="evidence" value="ECO:0007669"/>
    <property type="project" value="InterPro"/>
</dbReference>
<organism evidence="2 3">
    <name type="scientific">Roridomyces roridus</name>
    <dbReference type="NCBI Taxonomy" id="1738132"/>
    <lineage>
        <taxon>Eukaryota</taxon>
        <taxon>Fungi</taxon>
        <taxon>Dikarya</taxon>
        <taxon>Basidiomycota</taxon>
        <taxon>Agaricomycotina</taxon>
        <taxon>Agaricomycetes</taxon>
        <taxon>Agaricomycetidae</taxon>
        <taxon>Agaricales</taxon>
        <taxon>Marasmiineae</taxon>
        <taxon>Mycenaceae</taxon>
        <taxon>Roridomyces</taxon>
    </lineage>
</organism>
<dbReference type="Proteomes" id="UP001221142">
    <property type="component" value="Unassembled WGS sequence"/>
</dbReference>
<dbReference type="EMBL" id="JARKIF010000004">
    <property type="protein sequence ID" value="KAJ7641686.1"/>
    <property type="molecule type" value="Genomic_DNA"/>
</dbReference>
<reference evidence="2" key="1">
    <citation type="submission" date="2023-03" db="EMBL/GenBank/DDBJ databases">
        <title>Massive genome expansion in bonnet fungi (Mycena s.s.) driven by repeated elements and novel gene families across ecological guilds.</title>
        <authorList>
            <consortium name="Lawrence Berkeley National Laboratory"/>
            <person name="Harder C.B."/>
            <person name="Miyauchi S."/>
            <person name="Viragh M."/>
            <person name="Kuo A."/>
            <person name="Thoen E."/>
            <person name="Andreopoulos B."/>
            <person name="Lu D."/>
            <person name="Skrede I."/>
            <person name="Drula E."/>
            <person name="Henrissat B."/>
            <person name="Morin E."/>
            <person name="Kohler A."/>
            <person name="Barry K."/>
            <person name="LaButti K."/>
            <person name="Morin E."/>
            <person name="Salamov A."/>
            <person name="Lipzen A."/>
            <person name="Mereny Z."/>
            <person name="Hegedus B."/>
            <person name="Baldrian P."/>
            <person name="Stursova M."/>
            <person name="Weitz H."/>
            <person name="Taylor A."/>
            <person name="Grigoriev I.V."/>
            <person name="Nagy L.G."/>
            <person name="Martin F."/>
            <person name="Kauserud H."/>
        </authorList>
    </citation>
    <scope>NUCLEOTIDE SEQUENCE</scope>
    <source>
        <strain evidence="2">9284</strain>
    </source>
</reference>
<name>A0AAD7FT42_9AGAR</name>
<sequence length="278" mass="30168">MTQRSYTVPPGEPDRQEEINAVVYASDFVTGWLGVHYDQATPFPPFRHEGLQLATVSHSHGVRGGLEYYGDRSFYGLIQVALREVLPDRIDLHRIIARALGTNNVMGEFMDALDILKRTRPDKTAGDAFETVLGALLEDYEYGVIQNWVTKAFRPLILVALAALDNGKRKTMNTSSPDRAVKRRRIESKTPAPAQLTLAPSATSLASGQTSTTRSEFATLPPFALNLESILSVLDSAPAPPTASFDRPIVLATLANGIAGGSKSKAKSRPAGGKENLH</sequence>
<proteinExistence type="predicted"/>
<gene>
    <name evidence="2" type="ORF">FB45DRAFT_1054129</name>
</gene>
<evidence type="ECO:0000313" key="2">
    <source>
        <dbReference type="EMBL" id="KAJ7641686.1"/>
    </source>
</evidence>
<dbReference type="SUPFAM" id="SSF69065">
    <property type="entry name" value="RNase III domain-like"/>
    <property type="match status" value="1"/>
</dbReference>
<evidence type="ECO:0000256" key="1">
    <source>
        <dbReference type="SAM" id="MobiDB-lite"/>
    </source>
</evidence>
<dbReference type="InterPro" id="IPR036389">
    <property type="entry name" value="RNase_III_sf"/>
</dbReference>
<accession>A0AAD7FT42</accession>
<dbReference type="GO" id="GO:0006396">
    <property type="term" value="P:RNA processing"/>
    <property type="evidence" value="ECO:0007669"/>
    <property type="project" value="InterPro"/>
</dbReference>
<keyword evidence="3" id="KW-1185">Reference proteome</keyword>
<evidence type="ECO:0008006" key="4">
    <source>
        <dbReference type="Google" id="ProtNLM"/>
    </source>
</evidence>
<evidence type="ECO:0000313" key="3">
    <source>
        <dbReference type="Proteomes" id="UP001221142"/>
    </source>
</evidence>
<comment type="caution">
    <text evidence="2">The sequence shown here is derived from an EMBL/GenBank/DDBJ whole genome shotgun (WGS) entry which is preliminary data.</text>
</comment>